<evidence type="ECO:0000313" key="1">
    <source>
        <dbReference type="EMBL" id="NYH92471.1"/>
    </source>
</evidence>
<sequence length="40" mass="4715">MLNSLNRLNRLNDRDIPIRAADIAELRTFFAEWRATLTAR</sequence>
<evidence type="ECO:0000313" key="2">
    <source>
        <dbReference type="Proteomes" id="UP000579605"/>
    </source>
</evidence>
<dbReference type="Proteomes" id="UP000579605">
    <property type="component" value="Unassembled WGS sequence"/>
</dbReference>
<proteinExistence type="predicted"/>
<reference evidence="1 2" key="1">
    <citation type="submission" date="2020-07" db="EMBL/GenBank/DDBJ databases">
        <title>Sequencing the genomes of 1000 actinobacteria strains.</title>
        <authorList>
            <person name="Klenk H.-P."/>
        </authorList>
    </citation>
    <scope>NUCLEOTIDE SEQUENCE [LARGE SCALE GENOMIC DNA]</scope>
    <source>
        <strain evidence="1 2">DSM 18448</strain>
    </source>
</reference>
<organism evidence="1 2">
    <name type="scientific">Actinopolymorpha rutila</name>
    <dbReference type="NCBI Taxonomy" id="446787"/>
    <lineage>
        <taxon>Bacteria</taxon>
        <taxon>Bacillati</taxon>
        <taxon>Actinomycetota</taxon>
        <taxon>Actinomycetes</taxon>
        <taxon>Propionibacteriales</taxon>
        <taxon>Actinopolymorphaceae</taxon>
        <taxon>Actinopolymorpha</taxon>
    </lineage>
</organism>
<keyword evidence="2" id="KW-1185">Reference proteome</keyword>
<name>A0A852ZH41_9ACTN</name>
<dbReference type="RefSeq" id="WP_272955909.1">
    <property type="nucleotide sequence ID" value="NZ_BAAARR010000005.1"/>
</dbReference>
<gene>
    <name evidence="1" type="ORF">F4554_005109</name>
</gene>
<accession>A0A852ZH41</accession>
<dbReference type="AlphaFoldDB" id="A0A852ZH41"/>
<protein>
    <submittedName>
        <fullName evidence="1">Uncharacterized protein</fullName>
    </submittedName>
</protein>
<dbReference type="EMBL" id="JACBZH010000001">
    <property type="protein sequence ID" value="NYH92471.1"/>
    <property type="molecule type" value="Genomic_DNA"/>
</dbReference>
<comment type="caution">
    <text evidence="1">The sequence shown here is derived from an EMBL/GenBank/DDBJ whole genome shotgun (WGS) entry which is preliminary data.</text>
</comment>